<dbReference type="InterPro" id="IPR004090">
    <property type="entry name" value="Chemotax_Me-accpt_rcpt"/>
</dbReference>
<dbReference type="EMBL" id="BART01004978">
    <property type="protein sequence ID" value="GAG59366.1"/>
    <property type="molecule type" value="Genomic_DNA"/>
</dbReference>
<dbReference type="SMART" id="SM00283">
    <property type="entry name" value="MA"/>
    <property type="match status" value="1"/>
</dbReference>
<evidence type="ECO:0000256" key="2">
    <source>
        <dbReference type="SAM" id="Coils"/>
    </source>
</evidence>
<evidence type="ECO:0000256" key="1">
    <source>
        <dbReference type="ARBA" id="ARBA00022500"/>
    </source>
</evidence>
<accession>X1AH31</accession>
<dbReference type="Pfam" id="PF00015">
    <property type="entry name" value="MCPsignal"/>
    <property type="match status" value="1"/>
</dbReference>
<keyword evidence="1" id="KW-0145">Chemotaxis</keyword>
<keyword evidence="2" id="KW-0175">Coiled coil</keyword>
<dbReference type="PRINTS" id="PR00260">
    <property type="entry name" value="CHEMTRNSDUCR"/>
</dbReference>
<comment type="caution">
    <text evidence="4">The sequence shown here is derived from an EMBL/GenBank/DDBJ whole genome shotgun (WGS) entry which is preliminary data.</text>
</comment>
<dbReference type="AlphaFoldDB" id="X1AH31"/>
<feature type="coiled-coil region" evidence="2">
    <location>
        <begin position="110"/>
        <end position="137"/>
    </location>
</feature>
<protein>
    <recommendedName>
        <fullName evidence="3">Methyl-accepting transducer domain-containing protein</fullName>
    </recommendedName>
</protein>
<feature type="non-terminal residue" evidence="4">
    <location>
        <position position="154"/>
    </location>
</feature>
<dbReference type="Gene3D" id="1.10.287.950">
    <property type="entry name" value="Methyl-accepting chemotaxis protein"/>
    <property type="match status" value="1"/>
</dbReference>
<feature type="domain" description="Methyl-accepting transducer" evidence="3">
    <location>
        <begin position="1"/>
        <end position="139"/>
    </location>
</feature>
<gene>
    <name evidence="4" type="ORF">S01H4_11969</name>
</gene>
<evidence type="ECO:0000313" key="4">
    <source>
        <dbReference type="EMBL" id="GAG59366.1"/>
    </source>
</evidence>
<dbReference type="GO" id="GO:0005886">
    <property type="term" value="C:plasma membrane"/>
    <property type="evidence" value="ECO:0007669"/>
    <property type="project" value="TreeGrafter"/>
</dbReference>
<sequence length="154" mass="16258">MQERLSQLITELTGIKDIEQAEDVPSAIEAARAGEHGRGFAVVASEVRKLAERSQTAAAEISELSGSTVEVAQQAGEMLVKLVPDIRKTAELVQEISAASAEQNSGVDQINKALAQLDTVIQQNASASEEMASTSEELSSQADFGIYRAGALLS</sequence>
<dbReference type="GO" id="GO:0006935">
    <property type="term" value="P:chemotaxis"/>
    <property type="evidence" value="ECO:0007669"/>
    <property type="project" value="UniProtKB-KW"/>
</dbReference>
<reference evidence="4" key="1">
    <citation type="journal article" date="2014" name="Front. Microbiol.">
        <title>High frequency of phylogenetically diverse reductive dehalogenase-homologous genes in deep subseafloor sedimentary metagenomes.</title>
        <authorList>
            <person name="Kawai M."/>
            <person name="Futagami T."/>
            <person name="Toyoda A."/>
            <person name="Takaki Y."/>
            <person name="Nishi S."/>
            <person name="Hori S."/>
            <person name="Arai W."/>
            <person name="Tsubouchi T."/>
            <person name="Morono Y."/>
            <person name="Uchiyama I."/>
            <person name="Ito T."/>
            <person name="Fujiyama A."/>
            <person name="Inagaki F."/>
            <person name="Takami H."/>
        </authorList>
    </citation>
    <scope>NUCLEOTIDE SEQUENCE</scope>
    <source>
        <strain evidence="4">Expedition CK06-06</strain>
    </source>
</reference>
<dbReference type="SUPFAM" id="SSF58104">
    <property type="entry name" value="Methyl-accepting chemotaxis protein (MCP) signaling domain"/>
    <property type="match status" value="1"/>
</dbReference>
<proteinExistence type="predicted"/>
<evidence type="ECO:0000259" key="3">
    <source>
        <dbReference type="PROSITE" id="PS50111"/>
    </source>
</evidence>
<dbReference type="GO" id="GO:0007165">
    <property type="term" value="P:signal transduction"/>
    <property type="evidence" value="ECO:0007669"/>
    <property type="project" value="InterPro"/>
</dbReference>
<dbReference type="PANTHER" id="PTHR43531:SF11">
    <property type="entry name" value="METHYL-ACCEPTING CHEMOTAXIS PROTEIN 3"/>
    <property type="match status" value="1"/>
</dbReference>
<organism evidence="4">
    <name type="scientific">marine sediment metagenome</name>
    <dbReference type="NCBI Taxonomy" id="412755"/>
    <lineage>
        <taxon>unclassified sequences</taxon>
        <taxon>metagenomes</taxon>
        <taxon>ecological metagenomes</taxon>
    </lineage>
</organism>
<dbReference type="InterPro" id="IPR051310">
    <property type="entry name" value="MCP_chemotaxis"/>
</dbReference>
<dbReference type="GO" id="GO:0004888">
    <property type="term" value="F:transmembrane signaling receptor activity"/>
    <property type="evidence" value="ECO:0007669"/>
    <property type="project" value="InterPro"/>
</dbReference>
<dbReference type="PROSITE" id="PS50111">
    <property type="entry name" value="CHEMOTAXIS_TRANSDUC_2"/>
    <property type="match status" value="1"/>
</dbReference>
<dbReference type="InterPro" id="IPR004089">
    <property type="entry name" value="MCPsignal_dom"/>
</dbReference>
<name>X1AH31_9ZZZZ</name>
<dbReference type="PANTHER" id="PTHR43531">
    <property type="entry name" value="PROTEIN ICFG"/>
    <property type="match status" value="1"/>
</dbReference>